<proteinExistence type="predicted"/>
<sequence>MEISKSSLASIGFIMISILTMWDAERDAHLMYSGKEPVEGVYENDKPVHPFAFYLLFQSIASLACGVLYMLHATILIDIKITAAHQGLTEGSNSVFVPIDIYVLGDYVQSRFENYEWFHNFCSDERIDI</sequence>
<dbReference type="EMBL" id="CH940650">
    <property type="protein sequence ID" value="EDW67597.2"/>
    <property type="molecule type" value="Genomic_DNA"/>
</dbReference>
<evidence type="ECO:0000313" key="3">
    <source>
        <dbReference type="EMBL" id="EDW67597.2"/>
    </source>
</evidence>
<organism evidence="3 4">
    <name type="scientific">Drosophila virilis</name>
    <name type="common">Fruit fly</name>
    <dbReference type="NCBI Taxonomy" id="7244"/>
    <lineage>
        <taxon>Eukaryota</taxon>
        <taxon>Metazoa</taxon>
        <taxon>Ecdysozoa</taxon>
        <taxon>Arthropoda</taxon>
        <taxon>Hexapoda</taxon>
        <taxon>Insecta</taxon>
        <taxon>Pterygota</taxon>
        <taxon>Neoptera</taxon>
        <taxon>Endopterygota</taxon>
        <taxon>Diptera</taxon>
        <taxon>Brachycera</taxon>
        <taxon>Muscomorpha</taxon>
        <taxon>Ephydroidea</taxon>
        <taxon>Drosophilidae</taxon>
        <taxon>Drosophila</taxon>
    </lineage>
</organism>
<evidence type="ECO:0000259" key="2">
    <source>
        <dbReference type="Pfam" id="PF24985"/>
    </source>
</evidence>
<evidence type="ECO:0000256" key="1">
    <source>
        <dbReference type="SAM" id="Phobius"/>
    </source>
</evidence>
<keyword evidence="1" id="KW-0472">Membrane</keyword>
<feature type="transmembrane region" description="Helical" evidence="1">
    <location>
        <begin position="7"/>
        <end position="24"/>
    </location>
</feature>
<dbReference type="Proteomes" id="UP000008792">
    <property type="component" value="Unassembled WGS sequence"/>
</dbReference>
<dbReference type="Pfam" id="PF24985">
    <property type="entry name" value="DUF7775"/>
    <property type="match status" value="1"/>
</dbReference>
<keyword evidence="4" id="KW-1185">Reference proteome</keyword>
<feature type="transmembrane region" description="Helical" evidence="1">
    <location>
        <begin position="51"/>
        <end position="71"/>
    </location>
</feature>
<dbReference type="PANTHER" id="PTHR41152">
    <property type="entry name" value="AT26438P-RELATED"/>
    <property type="match status" value="1"/>
</dbReference>
<dbReference type="AlphaFoldDB" id="B4LW63"/>
<reference evidence="3 4" key="1">
    <citation type="journal article" date="2007" name="Nature">
        <title>Evolution of genes and genomes on the Drosophila phylogeny.</title>
        <authorList>
            <consortium name="Drosophila 12 Genomes Consortium"/>
            <person name="Clark A.G."/>
            <person name="Eisen M.B."/>
            <person name="Smith D.R."/>
            <person name="Bergman C.M."/>
            <person name="Oliver B."/>
            <person name="Markow T.A."/>
            <person name="Kaufman T.C."/>
            <person name="Kellis M."/>
            <person name="Gelbart W."/>
            <person name="Iyer V.N."/>
            <person name="Pollard D.A."/>
            <person name="Sackton T.B."/>
            <person name="Larracuente A.M."/>
            <person name="Singh N.D."/>
            <person name="Abad J.P."/>
            <person name="Abt D.N."/>
            <person name="Adryan B."/>
            <person name="Aguade M."/>
            <person name="Akashi H."/>
            <person name="Anderson W.W."/>
            <person name="Aquadro C.F."/>
            <person name="Ardell D.H."/>
            <person name="Arguello R."/>
            <person name="Artieri C.G."/>
            <person name="Barbash D.A."/>
            <person name="Barker D."/>
            <person name="Barsanti P."/>
            <person name="Batterham P."/>
            <person name="Batzoglou S."/>
            <person name="Begun D."/>
            <person name="Bhutkar A."/>
            <person name="Blanco E."/>
            <person name="Bosak S.A."/>
            <person name="Bradley R.K."/>
            <person name="Brand A.D."/>
            <person name="Brent M.R."/>
            <person name="Brooks A.N."/>
            <person name="Brown R.H."/>
            <person name="Butlin R.K."/>
            <person name="Caggese C."/>
            <person name="Calvi B.R."/>
            <person name="Bernardo de Carvalho A."/>
            <person name="Caspi A."/>
            <person name="Castrezana S."/>
            <person name="Celniker S.E."/>
            <person name="Chang J.L."/>
            <person name="Chapple C."/>
            <person name="Chatterji S."/>
            <person name="Chinwalla A."/>
            <person name="Civetta A."/>
            <person name="Clifton S.W."/>
            <person name="Comeron J.M."/>
            <person name="Costello J.C."/>
            <person name="Coyne J.A."/>
            <person name="Daub J."/>
            <person name="David R.G."/>
            <person name="Delcher A.L."/>
            <person name="Delehaunty K."/>
            <person name="Do C.B."/>
            <person name="Ebling H."/>
            <person name="Edwards K."/>
            <person name="Eickbush T."/>
            <person name="Evans J.D."/>
            <person name="Filipski A."/>
            <person name="Findeiss S."/>
            <person name="Freyhult E."/>
            <person name="Fulton L."/>
            <person name="Fulton R."/>
            <person name="Garcia A.C."/>
            <person name="Gardiner A."/>
            <person name="Garfield D.A."/>
            <person name="Garvin B.E."/>
            <person name="Gibson G."/>
            <person name="Gilbert D."/>
            <person name="Gnerre S."/>
            <person name="Godfrey J."/>
            <person name="Good R."/>
            <person name="Gotea V."/>
            <person name="Gravely B."/>
            <person name="Greenberg A.J."/>
            <person name="Griffiths-Jones S."/>
            <person name="Gross S."/>
            <person name="Guigo R."/>
            <person name="Gustafson E.A."/>
            <person name="Haerty W."/>
            <person name="Hahn M.W."/>
            <person name="Halligan D.L."/>
            <person name="Halpern A.L."/>
            <person name="Halter G.M."/>
            <person name="Han M.V."/>
            <person name="Heger A."/>
            <person name="Hillier L."/>
            <person name="Hinrichs A.S."/>
            <person name="Holmes I."/>
            <person name="Hoskins R.A."/>
            <person name="Hubisz M.J."/>
            <person name="Hultmark D."/>
            <person name="Huntley M.A."/>
            <person name="Jaffe D.B."/>
            <person name="Jagadeeshan S."/>
            <person name="Jeck W.R."/>
            <person name="Johnson J."/>
            <person name="Jones C.D."/>
            <person name="Jordan W.C."/>
            <person name="Karpen G.H."/>
            <person name="Kataoka E."/>
            <person name="Keightley P.D."/>
            <person name="Kheradpour P."/>
            <person name="Kirkness E.F."/>
            <person name="Koerich L.B."/>
            <person name="Kristiansen K."/>
            <person name="Kudrna D."/>
            <person name="Kulathinal R.J."/>
            <person name="Kumar S."/>
            <person name="Kwok R."/>
            <person name="Lander E."/>
            <person name="Langley C.H."/>
            <person name="Lapoint R."/>
            <person name="Lazzaro B.P."/>
            <person name="Lee S.J."/>
            <person name="Levesque L."/>
            <person name="Li R."/>
            <person name="Lin C.F."/>
            <person name="Lin M.F."/>
            <person name="Lindblad-Toh K."/>
            <person name="Llopart A."/>
            <person name="Long M."/>
            <person name="Low L."/>
            <person name="Lozovsky E."/>
            <person name="Lu J."/>
            <person name="Luo M."/>
            <person name="Machado C.A."/>
            <person name="Makalowski W."/>
            <person name="Marzo M."/>
            <person name="Matsuda M."/>
            <person name="Matzkin L."/>
            <person name="McAllister B."/>
            <person name="McBride C.S."/>
            <person name="McKernan B."/>
            <person name="McKernan K."/>
            <person name="Mendez-Lago M."/>
            <person name="Minx P."/>
            <person name="Mollenhauer M.U."/>
            <person name="Montooth K."/>
            <person name="Mount S.M."/>
            <person name="Mu X."/>
            <person name="Myers E."/>
            <person name="Negre B."/>
            <person name="Newfeld S."/>
            <person name="Nielsen R."/>
            <person name="Noor M.A."/>
            <person name="O'Grady P."/>
            <person name="Pachter L."/>
            <person name="Papaceit M."/>
            <person name="Parisi M.J."/>
            <person name="Parisi M."/>
            <person name="Parts L."/>
            <person name="Pedersen J.S."/>
            <person name="Pesole G."/>
            <person name="Phillippy A.M."/>
            <person name="Ponting C.P."/>
            <person name="Pop M."/>
            <person name="Porcelli D."/>
            <person name="Powell J.R."/>
            <person name="Prohaska S."/>
            <person name="Pruitt K."/>
            <person name="Puig M."/>
            <person name="Quesneville H."/>
            <person name="Ram K.R."/>
            <person name="Rand D."/>
            <person name="Rasmussen M.D."/>
            <person name="Reed L.K."/>
            <person name="Reenan R."/>
            <person name="Reily A."/>
            <person name="Remington K.A."/>
            <person name="Rieger T.T."/>
            <person name="Ritchie M.G."/>
            <person name="Robin C."/>
            <person name="Rogers Y.H."/>
            <person name="Rohde C."/>
            <person name="Rozas J."/>
            <person name="Rubenfield M.J."/>
            <person name="Ruiz A."/>
            <person name="Russo S."/>
            <person name="Salzberg S.L."/>
            <person name="Sanchez-Gracia A."/>
            <person name="Saranga D.J."/>
            <person name="Sato H."/>
            <person name="Schaeffer S.W."/>
            <person name="Schatz M.C."/>
            <person name="Schlenke T."/>
            <person name="Schwartz R."/>
            <person name="Segarra C."/>
            <person name="Singh R.S."/>
            <person name="Sirot L."/>
            <person name="Sirota M."/>
            <person name="Sisneros N.B."/>
            <person name="Smith C.D."/>
            <person name="Smith T.F."/>
            <person name="Spieth J."/>
            <person name="Stage D.E."/>
            <person name="Stark A."/>
            <person name="Stephan W."/>
            <person name="Strausberg R.L."/>
            <person name="Strempel S."/>
            <person name="Sturgill D."/>
            <person name="Sutton G."/>
            <person name="Sutton G.G."/>
            <person name="Tao W."/>
            <person name="Teichmann S."/>
            <person name="Tobari Y.N."/>
            <person name="Tomimura Y."/>
            <person name="Tsolas J.M."/>
            <person name="Valente V.L."/>
            <person name="Venter E."/>
            <person name="Venter J.C."/>
            <person name="Vicario S."/>
            <person name="Vieira F.G."/>
            <person name="Vilella A.J."/>
            <person name="Villasante A."/>
            <person name="Walenz B."/>
            <person name="Wang J."/>
            <person name="Wasserman M."/>
            <person name="Watts T."/>
            <person name="Wilson D."/>
            <person name="Wilson R.K."/>
            <person name="Wing R.A."/>
            <person name="Wolfner M.F."/>
            <person name="Wong A."/>
            <person name="Wong G.K."/>
            <person name="Wu C.I."/>
            <person name="Wu G."/>
            <person name="Yamamoto D."/>
            <person name="Yang H.P."/>
            <person name="Yang S.P."/>
            <person name="Yorke J.A."/>
            <person name="Yoshida K."/>
            <person name="Zdobnov E."/>
            <person name="Zhang P."/>
            <person name="Zhang Y."/>
            <person name="Zimin A.V."/>
            <person name="Baldwin J."/>
            <person name="Abdouelleil A."/>
            <person name="Abdulkadir J."/>
            <person name="Abebe A."/>
            <person name="Abera B."/>
            <person name="Abreu J."/>
            <person name="Acer S.C."/>
            <person name="Aftuck L."/>
            <person name="Alexander A."/>
            <person name="An P."/>
            <person name="Anderson E."/>
            <person name="Anderson S."/>
            <person name="Arachi H."/>
            <person name="Azer M."/>
            <person name="Bachantsang P."/>
            <person name="Barry A."/>
            <person name="Bayul T."/>
            <person name="Berlin A."/>
            <person name="Bessette D."/>
            <person name="Bloom T."/>
            <person name="Blye J."/>
            <person name="Boguslavskiy L."/>
            <person name="Bonnet C."/>
            <person name="Boukhgalter B."/>
            <person name="Bourzgui I."/>
            <person name="Brown A."/>
            <person name="Cahill P."/>
            <person name="Channer S."/>
            <person name="Cheshatsang Y."/>
            <person name="Chuda L."/>
            <person name="Citroen M."/>
            <person name="Collymore A."/>
            <person name="Cooke P."/>
            <person name="Costello M."/>
            <person name="D'Aco K."/>
            <person name="Daza R."/>
            <person name="De Haan G."/>
            <person name="DeGray S."/>
            <person name="DeMaso C."/>
            <person name="Dhargay N."/>
            <person name="Dooley K."/>
            <person name="Dooley E."/>
            <person name="Doricent M."/>
            <person name="Dorje P."/>
            <person name="Dorjee K."/>
            <person name="Dupes A."/>
            <person name="Elong R."/>
            <person name="Falk J."/>
            <person name="Farina A."/>
            <person name="Faro S."/>
            <person name="Ferguson D."/>
            <person name="Fisher S."/>
            <person name="Foley C.D."/>
            <person name="Franke A."/>
            <person name="Friedrich D."/>
            <person name="Gadbois L."/>
            <person name="Gearin G."/>
            <person name="Gearin C.R."/>
            <person name="Giannoukos G."/>
            <person name="Goode T."/>
            <person name="Graham J."/>
            <person name="Grandbois E."/>
            <person name="Grewal S."/>
            <person name="Gyaltsen K."/>
            <person name="Hafez N."/>
            <person name="Hagos B."/>
            <person name="Hall J."/>
            <person name="Henson C."/>
            <person name="Hollinger A."/>
            <person name="Honan T."/>
            <person name="Huard M.D."/>
            <person name="Hughes L."/>
            <person name="Hurhula B."/>
            <person name="Husby M.E."/>
            <person name="Kamat A."/>
            <person name="Kanga B."/>
            <person name="Kashin S."/>
            <person name="Khazanovich D."/>
            <person name="Kisner P."/>
            <person name="Lance K."/>
            <person name="Lara M."/>
            <person name="Lee W."/>
            <person name="Lennon N."/>
            <person name="Letendre F."/>
            <person name="LeVine R."/>
            <person name="Lipovsky A."/>
            <person name="Liu X."/>
            <person name="Liu J."/>
            <person name="Liu S."/>
            <person name="Lokyitsang T."/>
            <person name="Lokyitsang Y."/>
            <person name="Lubonja R."/>
            <person name="Lui A."/>
            <person name="MacDonald P."/>
            <person name="Magnisalis V."/>
            <person name="Maru K."/>
            <person name="Matthews C."/>
            <person name="McCusker W."/>
            <person name="McDonough S."/>
            <person name="Mehta T."/>
            <person name="Meldrim J."/>
            <person name="Meneus L."/>
            <person name="Mihai O."/>
            <person name="Mihalev A."/>
            <person name="Mihova T."/>
            <person name="Mittelman R."/>
            <person name="Mlenga V."/>
            <person name="Montmayeur A."/>
            <person name="Mulrain L."/>
            <person name="Navidi A."/>
            <person name="Naylor J."/>
            <person name="Negash T."/>
            <person name="Nguyen T."/>
            <person name="Nguyen N."/>
            <person name="Nicol R."/>
            <person name="Norbu C."/>
            <person name="Norbu N."/>
            <person name="Novod N."/>
            <person name="O'Neill B."/>
            <person name="Osman S."/>
            <person name="Markiewicz E."/>
            <person name="Oyono O.L."/>
            <person name="Patti C."/>
            <person name="Phunkhang P."/>
            <person name="Pierre F."/>
            <person name="Priest M."/>
            <person name="Raghuraman S."/>
            <person name="Rege F."/>
            <person name="Reyes R."/>
            <person name="Rise C."/>
            <person name="Rogov P."/>
            <person name="Ross K."/>
            <person name="Ryan E."/>
            <person name="Settipalli S."/>
            <person name="Shea T."/>
            <person name="Sherpa N."/>
            <person name="Shi L."/>
            <person name="Shih D."/>
            <person name="Sparrow T."/>
            <person name="Spaulding J."/>
            <person name="Stalker J."/>
            <person name="Stange-Thomann N."/>
            <person name="Stavropoulos S."/>
            <person name="Stone C."/>
            <person name="Strader C."/>
            <person name="Tesfaye S."/>
            <person name="Thomson T."/>
            <person name="Thoulutsang Y."/>
            <person name="Thoulutsang D."/>
            <person name="Topham K."/>
            <person name="Topping I."/>
            <person name="Tsamla T."/>
            <person name="Vassiliev H."/>
            <person name="Vo A."/>
            <person name="Wangchuk T."/>
            <person name="Wangdi T."/>
            <person name="Weiand M."/>
            <person name="Wilkinson J."/>
            <person name="Wilson A."/>
            <person name="Yadav S."/>
            <person name="Young G."/>
            <person name="Yu Q."/>
            <person name="Zembek L."/>
            <person name="Zhong D."/>
            <person name="Zimmer A."/>
            <person name="Zwirko Z."/>
            <person name="Jaffe D.B."/>
            <person name="Alvarez P."/>
            <person name="Brockman W."/>
            <person name="Butler J."/>
            <person name="Chin C."/>
            <person name="Gnerre S."/>
            <person name="Grabherr M."/>
            <person name="Kleber M."/>
            <person name="Mauceli E."/>
            <person name="MacCallum I."/>
        </authorList>
    </citation>
    <scope>NUCLEOTIDE SEQUENCE [LARGE SCALE GENOMIC DNA]</scope>
    <source>
        <strain evidence="4">Tucson 15010-1051.87</strain>
    </source>
</reference>
<feature type="domain" description="DUF7775" evidence="2">
    <location>
        <begin position="1"/>
        <end position="81"/>
    </location>
</feature>
<protein>
    <recommendedName>
        <fullName evidence="2">DUF7775 domain-containing protein</fullName>
    </recommendedName>
</protein>
<dbReference type="PANTHER" id="PTHR41152:SF8">
    <property type="entry name" value="AT26438P-RELATED"/>
    <property type="match status" value="1"/>
</dbReference>
<gene>
    <name evidence="3" type="primary">Dvir\GJ24238</name>
    <name evidence="3" type="ORF">Dvir_GJ24238</name>
</gene>
<dbReference type="eggNOG" id="ENOG502T9GM">
    <property type="taxonomic scope" value="Eukaryota"/>
</dbReference>
<dbReference type="InParanoid" id="B4LW63"/>
<dbReference type="HOGENOM" id="CLU_1251833_0_0_1"/>
<dbReference type="OrthoDB" id="7789408at2759"/>
<dbReference type="InterPro" id="IPR056677">
    <property type="entry name" value="DUF7775"/>
</dbReference>
<name>B4LW63_DROVI</name>
<accession>B4LW63</accession>
<keyword evidence="1" id="KW-0812">Transmembrane</keyword>
<keyword evidence="1" id="KW-1133">Transmembrane helix</keyword>
<evidence type="ECO:0000313" key="4">
    <source>
        <dbReference type="Proteomes" id="UP000008792"/>
    </source>
</evidence>